<protein>
    <recommendedName>
        <fullName evidence="3">RabBD domain-containing protein</fullName>
    </recommendedName>
</protein>
<dbReference type="GO" id="GO:0050806">
    <property type="term" value="P:positive regulation of synaptic transmission"/>
    <property type="evidence" value="ECO:0007669"/>
    <property type="project" value="TreeGrafter"/>
</dbReference>
<gene>
    <name evidence="1" type="ORF">SMN809_LOCUS30433</name>
</gene>
<feature type="non-terminal residue" evidence="1">
    <location>
        <position position="66"/>
    </location>
</feature>
<reference evidence="1" key="1">
    <citation type="submission" date="2021-02" db="EMBL/GenBank/DDBJ databases">
        <authorList>
            <person name="Nowell W R."/>
        </authorList>
    </citation>
    <scope>NUCLEOTIDE SEQUENCE</scope>
</reference>
<comment type="caution">
    <text evidence="1">The sequence shown here is derived from an EMBL/GenBank/DDBJ whole genome shotgun (WGS) entry which is preliminary data.</text>
</comment>
<evidence type="ECO:0000313" key="2">
    <source>
        <dbReference type="Proteomes" id="UP000676336"/>
    </source>
</evidence>
<dbReference type="GO" id="GO:0042734">
    <property type="term" value="C:presynaptic membrane"/>
    <property type="evidence" value="ECO:0007669"/>
    <property type="project" value="TreeGrafter"/>
</dbReference>
<evidence type="ECO:0008006" key="3">
    <source>
        <dbReference type="Google" id="ProtNLM"/>
    </source>
</evidence>
<sequence length="66" mass="7375">MDIAPDLSHLTEDERKIIEAVINRQKAEEQRDAVALQSRMDDYSAPVAMAGRRYSQQTKTSAHGSS</sequence>
<name>A0A8S2VP24_9BILA</name>
<dbReference type="Gene3D" id="3.30.40.10">
    <property type="entry name" value="Zinc/RING finger domain, C3HC4 (zinc finger)"/>
    <property type="match status" value="1"/>
</dbReference>
<accession>A0A8S2VP24</accession>
<dbReference type="AlphaFoldDB" id="A0A8S2VP24"/>
<dbReference type="InterPro" id="IPR039032">
    <property type="entry name" value="Rim-like"/>
</dbReference>
<dbReference type="PANTHER" id="PTHR12157:SF21">
    <property type="entry name" value="RAB3 INTERACTING MOLECULE, ISOFORM F"/>
    <property type="match status" value="1"/>
</dbReference>
<dbReference type="GO" id="GO:0048788">
    <property type="term" value="C:cytoskeleton of presynaptic active zone"/>
    <property type="evidence" value="ECO:0007669"/>
    <property type="project" value="TreeGrafter"/>
</dbReference>
<proteinExistence type="predicted"/>
<dbReference type="GO" id="GO:0048791">
    <property type="term" value="P:calcium ion-regulated exocytosis of neurotransmitter"/>
    <property type="evidence" value="ECO:0007669"/>
    <property type="project" value="TreeGrafter"/>
</dbReference>
<dbReference type="GO" id="GO:0031267">
    <property type="term" value="F:small GTPase binding"/>
    <property type="evidence" value="ECO:0007669"/>
    <property type="project" value="InterPro"/>
</dbReference>
<dbReference type="GO" id="GO:0044325">
    <property type="term" value="F:transmembrane transporter binding"/>
    <property type="evidence" value="ECO:0007669"/>
    <property type="project" value="TreeGrafter"/>
</dbReference>
<dbReference type="EMBL" id="CAJOBI010057489">
    <property type="protein sequence ID" value="CAF4400639.1"/>
    <property type="molecule type" value="Genomic_DNA"/>
</dbReference>
<dbReference type="InterPro" id="IPR013083">
    <property type="entry name" value="Znf_RING/FYVE/PHD"/>
</dbReference>
<dbReference type="GO" id="GO:0048167">
    <property type="term" value="P:regulation of synaptic plasticity"/>
    <property type="evidence" value="ECO:0007669"/>
    <property type="project" value="TreeGrafter"/>
</dbReference>
<evidence type="ECO:0000313" key="1">
    <source>
        <dbReference type="EMBL" id="CAF4400639.1"/>
    </source>
</evidence>
<dbReference type="PANTHER" id="PTHR12157">
    <property type="entry name" value="REGULATING SYNAPTIC MEMBRANE EXOCYTOSIS PROTEIN"/>
    <property type="match status" value="1"/>
</dbReference>
<dbReference type="Proteomes" id="UP000676336">
    <property type="component" value="Unassembled WGS sequence"/>
</dbReference>
<organism evidence="1 2">
    <name type="scientific">Rotaria magnacalcarata</name>
    <dbReference type="NCBI Taxonomy" id="392030"/>
    <lineage>
        <taxon>Eukaryota</taxon>
        <taxon>Metazoa</taxon>
        <taxon>Spiralia</taxon>
        <taxon>Gnathifera</taxon>
        <taxon>Rotifera</taxon>
        <taxon>Eurotatoria</taxon>
        <taxon>Bdelloidea</taxon>
        <taxon>Philodinida</taxon>
        <taxon>Philodinidae</taxon>
        <taxon>Rotaria</taxon>
    </lineage>
</organism>
<dbReference type="GO" id="GO:0042391">
    <property type="term" value="P:regulation of membrane potential"/>
    <property type="evidence" value="ECO:0007669"/>
    <property type="project" value="TreeGrafter"/>
</dbReference>